<dbReference type="Gene3D" id="3.30.310.20">
    <property type="entry name" value="DNA-3-methyladenine glycosylase AlkA, N-terminal domain"/>
    <property type="match status" value="1"/>
</dbReference>
<keyword evidence="15" id="KW-0326">Glycosidase</keyword>
<dbReference type="InterPro" id="IPR051912">
    <property type="entry name" value="Alkylbase_DNA_Glycosylase/TA"/>
</dbReference>
<dbReference type="SUPFAM" id="SSF48150">
    <property type="entry name" value="DNA-glycosylase"/>
    <property type="match status" value="1"/>
</dbReference>
<evidence type="ECO:0000256" key="10">
    <source>
        <dbReference type="ARBA" id="ARBA00023125"/>
    </source>
</evidence>
<dbReference type="Proteomes" id="UP001262754">
    <property type="component" value="Unassembled WGS sequence"/>
</dbReference>
<dbReference type="SMART" id="SM00342">
    <property type="entry name" value="HTH_ARAC"/>
    <property type="match status" value="1"/>
</dbReference>
<evidence type="ECO:0000256" key="6">
    <source>
        <dbReference type="ARBA" id="ARBA00022723"/>
    </source>
</evidence>
<evidence type="ECO:0000256" key="8">
    <source>
        <dbReference type="ARBA" id="ARBA00022833"/>
    </source>
</evidence>
<keyword evidence="8" id="KW-0862">Zinc</keyword>
<dbReference type="Pfam" id="PF02805">
    <property type="entry name" value="Ada_Zn_binding"/>
    <property type="match status" value="1"/>
</dbReference>
<dbReference type="InterPro" id="IPR018062">
    <property type="entry name" value="HTH_AraC-typ_CS"/>
</dbReference>
<keyword evidence="15" id="KW-0378">Hydrolase</keyword>
<evidence type="ECO:0000256" key="5">
    <source>
        <dbReference type="ARBA" id="ARBA00022679"/>
    </source>
</evidence>
<evidence type="ECO:0000256" key="11">
    <source>
        <dbReference type="ARBA" id="ARBA00023159"/>
    </source>
</evidence>
<proteinExistence type="predicted"/>
<keyword evidence="5" id="KW-0808">Transferase</keyword>
<comment type="catalytic activity">
    <reaction evidence="1">
        <text>Hydrolysis of alkylated DNA, releasing 3-methyladenine, 3-methylguanine, 7-methylguanine and 7-methyladenine.</text>
        <dbReference type="EC" id="3.2.2.21"/>
    </reaction>
</comment>
<reference evidence="15 16" key="1">
    <citation type="submission" date="2023-07" db="EMBL/GenBank/DDBJ databases">
        <title>Sorghum-associated microbial communities from plants grown in Nebraska, USA.</title>
        <authorList>
            <person name="Schachtman D."/>
        </authorList>
    </citation>
    <scope>NUCLEOTIDE SEQUENCE [LARGE SCALE GENOMIC DNA]</scope>
    <source>
        <strain evidence="15 16">DS2154</strain>
    </source>
</reference>
<dbReference type="Gene3D" id="1.10.340.30">
    <property type="entry name" value="Hypothetical protein, domain 2"/>
    <property type="match status" value="1"/>
</dbReference>
<dbReference type="SMART" id="SM00478">
    <property type="entry name" value="ENDO3c"/>
    <property type="match status" value="1"/>
</dbReference>
<keyword evidence="11" id="KW-0010">Activator</keyword>
<dbReference type="SUPFAM" id="SSF46689">
    <property type="entry name" value="Homeodomain-like"/>
    <property type="match status" value="1"/>
</dbReference>
<accession>A0ABU1N0Q9</accession>
<keyword evidence="16" id="KW-1185">Reference proteome</keyword>
<dbReference type="EMBL" id="JAVDRL010000007">
    <property type="protein sequence ID" value="MDR6532023.1"/>
    <property type="molecule type" value="Genomic_DNA"/>
</dbReference>
<dbReference type="PANTHER" id="PTHR43003:SF13">
    <property type="entry name" value="DNA-3-METHYLADENINE GLYCOSYLASE 2"/>
    <property type="match status" value="1"/>
</dbReference>
<dbReference type="InterPro" id="IPR009057">
    <property type="entry name" value="Homeodomain-like_sf"/>
</dbReference>
<evidence type="ECO:0000256" key="1">
    <source>
        <dbReference type="ARBA" id="ARBA00000086"/>
    </source>
</evidence>
<sequence>MDLDPDACYRAIQTRDARFDGRLFVAVRTTGIYCRPVCPARTPKRENVTFHATAASAQEAGYRACLRCRPETSPQLGAWNGASNTVSRALALIEAGALDEDDVETLAERVGVGGRQLRRLFLQHLGATPVGVAQTRRVLLAKQLIHETDLPMAEVALAAGFGSVRRFNETFQQLYDRPPAALRRRKALPAPAGEAISLTLRYRPPYDWDGMLAFLAMRAIPGVEAVENNVYRRVIALDGAAGTIAVAPIGGDRLSVAVRFPRPSALPRILARVRGVFDLSADPVGIGEVLSRDPDLARMVALRPGLRVPGAWDGFELAVRAILGQQITVVQARKLAGDLTAAHGQPLPEPWAEPGLTHAFPSAQRLAGADLSGLKMPGARIRCLSAMAGAIAADPNLLSPTAGLTEMVARLRALPGIGEWTAQYIAMRQLREPDAFPAADVALMRALADADGVRPTADQLLARAEAWRPWRAYAALHLWASLADAGAPPVRKVKRAA</sequence>
<dbReference type="Pfam" id="PF12833">
    <property type="entry name" value="HTH_18"/>
    <property type="match status" value="1"/>
</dbReference>
<dbReference type="PROSITE" id="PS01124">
    <property type="entry name" value="HTH_ARAC_FAMILY_2"/>
    <property type="match status" value="1"/>
</dbReference>
<dbReference type="InterPro" id="IPR003265">
    <property type="entry name" value="HhH-GPD_domain"/>
</dbReference>
<dbReference type="GO" id="GO:0003905">
    <property type="term" value="F:alkylbase DNA N-glycosylase activity"/>
    <property type="evidence" value="ECO:0007669"/>
    <property type="project" value="UniProtKB-EC"/>
</dbReference>
<dbReference type="CDD" id="cd00056">
    <property type="entry name" value="ENDO3c"/>
    <property type="match status" value="1"/>
</dbReference>
<dbReference type="SUPFAM" id="SSF57884">
    <property type="entry name" value="Ada DNA repair protein, N-terminal domain (N-Ada 10)"/>
    <property type="match status" value="1"/>
</dbReference>
<dbReference type="PROSITE" id="PS00041">
    <property type="entry name" value="HTH_ARAC_FAMILY_1"/>
    <property type="match status" value="1"/>
</dbReference>
<dbReference type="InterPro" id="IPR011257">
    <property type="entry name" value="DNA_glycosylase"/>
</dbReference>
<dbReference type="InterPro" id="IPR018060">
    <property type="entry name" value="HTH_AraC"/>
</dbReference>
<dbReference type="InterPro" id="IPR037046">
    <property type="entry name" value="AlkA_N_sf"/>
</dbReference>
<dbReference type="InterPro" id="IPR010316">
    <property type="entry name" value="AlkA_N"/>
</dbReference>
<dbReference type="InterPro" id="IPR004026">
    <property type="entry name" value="Ada_DNA_repair_Zn-bd"/>
</dbReference>
<dbReference type="Gene3D" id="1.10.1670.10">
    <property type="entry name" value="Helix-hairpin-Helix base-excision DNA repair enzymes (C-terminal)"/>
    <property type="match status" value="1"/>
</dbReference>
<gene>
    <name evidence="15" type="ORF">J2800_002776</name>
</gene>
<evidence type="ECO:0000313" key="15">
    <source>
        <dbReference type="EMBL" id="MDR6532023.1"/>
    </source>
</evidence>
<evidence type="ECO:0000313" key="16">
    <source>
        <dbReference type="Proteomes" id="UP001262754"/>
    </source>
</evidence>
<evidence type="ECO:0000256" key="13">
    <source>
        <dbReference type="ARBA" id="ARBA00023204"/>
    </source>
</evidence>
<keyword evidence="7" id="KW-0227">DNA damage</keyword>
<evidence type="ECO:0000256" key="9">
    <source>
        <dbReference type="ARBA" id="ARBA00023015"/>
    </source>
</evidence>
<dbReference type="Pfam" id="PF06029">
    <property type="entry name" value="AlkA_N"/>
    <property type="match status" value="1"/>
</dbReference>
<keyword evidence="6" id="KW-0479">Metal-binding</keyword>
<evidence type="ECO:0000256" key="3">
    <source>
        <dbReference type="ARBA" id="ARBA00012000"/>
    </source>
</evidence>
<dbReference type="SUPFAM" id="SSF55945">
    <property type="entry name" value="TATA-box binding protein-like"/>
    <property type="match status" value="1"/>
</dbReference>
<evidence type="ECO:0000256" key="12">
    <source>
        <dbReference type="ARBA" id="ARBA00023163"/>
    </source>
</evidence>
<feature type="domain" description="HTH araC/xylS-type" evidence="14">
    <location>
        <begin position="87"/>
        <end position="185"/>
    </location>
</feature>
<dbReference type="EC" id="3.2.2.21" evidence="3"/>
<dbReference type="InterPro" id="IPR023170">
    <property type="entry name" value="HhH_base_excis_C"/>
</dbReference>
<dbReference type="RefSeq" id="WP_310032351.1">
    <property type="nucleotide sequence ID" value="NZ_JAVDRL010000007.1"/>
</dbReference>
<comment type="caution">
    <text evidence="15">The sequence shown here is derived from an EMBL/GenBank/DDBJ whole genome shotgun (WGS) entry which is preliminary data.</text>
</comment>
<dbReference type="Gene3D" id="3.40.10.10">
    <property type="entry name" value="DNA Methylphosphotriester Repair Domain"/>
    <property type="match status" value="1"/>
</dbReference>
<keyword evidence="9" id="KW-0805">Transcription regulation</keyword>
<organism evidence="15 16">
    <name type="scientific">Caulobacter rhizosphaerae</name>
    <dbReference type="NCBI Taxonomy" id="2010972"/>
    <lineage>
        <taxon>Bacteria</taxon>
        <taxon>Pseudomonadati</taxon>
        <taxon>Pseudomonadota</taxon>
        <taxon>Alphaproteobacteria</taxon>
        <taxon>Caulobacterales</taxon>
        <taxon>Caulobacteraceae</taxon>
        <taxon>Caulobacter</taxon>
    </lineage>
</organism>
<comment type="cofactor">
    <cofactor evidence="2">
        <name>Zn(2+)</name>
        <dbReference type="ChEBI" id="CHEBI:29105"/>
    </cofactor>
</comment>
<evidence type="ECO:0000259" key="14">
    <source>
        <dbReference type="PROSITE" id="PS01124"/>
    </source>
</evidence>
<evidence type="ECO:0000256" key="4">
    <source>
        <dbReference type="ARBA" id="ARBA00022603"/>
    </source>
</evidence>
<name>A0ABU1N0Q9_9CAUL</name>
<dbReference type="SMART" id="SM01009">
    <property type="entry name" value="AlkA_N"/>
    <property type="match status" value="1"/>
</dbReference>
<evidence type="ECO:0000256" key="2">
    <source>
        <dbReference type="ARBA" id="ARBA00001947"/>
    </source>
</evidence>
<dbReference type="PANTHER" id="PTHR43003">
    <property type="entry name" value="DNA-3-METHYLADENINE GLYCOSYLASE"/>
    <property type="match status" value="1"/>
</dbReference>
<keyword evidence="4" id="KW-0489">Methyltransferase</keyword>
<keyword evidence="12" id="KW-0804">Transcription</keyword>
<keyword evidence="13" id="KW-0234">DNA repair</keyword>
<dbReference type="InterPro" id="IPR035451">
    <property type="entry name" value="Ada-like_dom_sf"/>
</dbReference>
<dbReference type="Gene3D" id="1.10.10.60">
    <property type="entry name" value="Homeodomain-like"/>
    <property type="match status" value="1"/>
</dbReference>
<keyword evidence="10" id="KW-0238">DNA-binding</keyword>
<protein>
    <recommendedName>
        <fullName evidence="3">DNA-3-methyladenine glycosylase II</fullName>
        <ecNumber evidence="3">3.2.2.21</ecNumber>
    </recommendedName>
</protein>
<evidence type="ECO:0000256" key="7">
    <source>
        <dbReference type="ARBA" id="ARBA00022763"/>
    </source>
</evidence>